<evidence type="ECO:0000256" key="2">
    <source>
        <dbReference type="ARBA" id="ARBA00022679"/>
    </source>
</evidence>
<reference evidence="6 7" key="1">
    <citation type="submission" date="2017-04" db="EMBL/GenBank/DDBJ databases">
        <title>Genome sequencing of [Candida] sorbophila.</title>
        <authorList>
            <person name="Ahn J.O."/>
        </authorList>
    </citation>
    <scope>NUCLEOTIDE SEQUENCE [LARGE SCALE GENOMIC DNA]</scope>
    <source>
        <strain evidence="6 7">DS02</strain>
    </source>
</reference>
<evidence type="ECO:0000313" key="7">
    <source>
        <dbReference type="Proteomes" id="UP000238350"/>
    </source>
</evidence>
<dbReference type="EMBL" id="NDIQ01000022">
    <property type="protein sequence ID" value="PRT57088.1"/>
    <property type="molecule type" value="Genomic_DNA"/>
</dbReference>
<dbReference type="GO" id="GO:0005739">
    <property type="term" value="C:mitochondrion"/>
    <property type="evidence" value="ECO:0007669"/>
    <property type="project" value="TreeGrafter"/>
</dbReference>
<evidence type="ECO:0000259" key="5">
    <source>
        <dbReference type="SMART" id="SM00827"/>
    </source>
</evidence>
<dbReference type="SUPFAM" id="SSF55048">
    <property type="entry name" value="Probable ACP-binding domain of malonyl-CoA ACP transacylase"/>
    <property type="match status" value="1"/>
</dbReference>
<dbReference type="Proteomes" id="UP000238350">
    <property type="component" value="Unassembled WGS sequence"/>
</dbReference>
<dbReference type="GO" id="GO:0004314">
    <property type="term" value="F:[acyl-carrier-protein] S-malonyltransferase activity"/>
    <property type="evidence" value="ECO:0007669"/>
    <property type="project" value="UniProtKB-EC"/>
</dbReference>
<dbReference type="GO" id="GO:0006633">
    <property type="term" value="P:fatty acid biosynthetic process"/>
    <property type="evidence" value="ECO:0007669"/>
    <property type="project" value="TreeGrafter"/>
</dbReference>
<keyword evidence="7" id="KW-1185">Reference proteome</keyword>
<dbReference type="OrthoDB" id="541883at2759"/>
<keyword evidence="2" id="KW-0808">Transferase</keyword>
<dbReference type="InterPro" id="IPR001227">
    <property type="entry name" value="Ac_transferase_dom_sf"/>
</dbReference>
<protein>
    <recommendedName>
        <fullName evidence="1">[acyl-carrier-protein] S-malonyltransferase</fullName>
        <ecNumber evidence="1">2.3.1.39</ecNumber>
    </recommendedName>
</protein>
<accession>A0A2T0FQ21</accession>
<dbReference type="SUPFAM" id="SSF52151">
    <property type="entry name" value="FabD/lysophospholipase-like"/>
    <property type="match status" value="1"/>
</dbReference>
<dbReference type="GeneID" id="36518456"/>
<proteinExistence type="predicted"/>
<dbReference type="AlphaFoldDB" id="A0A2T0FQ21"/>
<sequence>MKLALVLPGQGFQRLGLLAPFGKYSQISEVLTQIDETLPDLRLSRALMHADADLDVQPTSIAQPLILAASYAMYSTLKPQLEEHDVEYVLGHSLGEFTAYVIAGALDFPTALKLVRARGLAMQRATPENNTGMRLVIKKRGVEGFDEKLALAAEKHNVDIANYNSADRTVLAGALADLDATVSELGRIASQPLNVSGAFHSRYMKPAQGELAELVAKAPFTLPTSPHIISNLTAKPYESVQEIRKACVDALVEPVLWKQSLQYTAPRVDGIVSLGPGRIGKLTMGEYKQPTWYYENGEPFSAV</sequence>
<dbReference type="Gene3D" id="3.40.366.10">
    <property type="entry name" value="Malonyl-Coenzyme A Acyl Carrier Protein, domain 2"/>
    <property type="match status" value="1"/>
</dbReference>
<dbReference type="InterPro" id="IPR016036">
    <property type="entry name" value="Malonyl_transacylase_ACP-bd"/>
</dbReference>
<comment type="caution">
    <text evidence="6">The sequence shown here is derived from an EMBL/GenBank/DDBJ whole genome shotgun (WGS) entry which is preliminary data.</text>
</comment>
<feature type="domain" description="Malonyl-CoA:ACP transacylase (MAT)" evidence="5">
    <location>
        <begin position="6"/>
        <end position="278"/>
    </location>
</feature>
<dbReference type="PANTHER" id="PTHR42681:SF1">
    <property type="entry name" value="MALONYL-COA-ACYL CARRIER PROTEIN TRANSACYLASE, MITOCHONDRIAL"/>
    <property type="match status" value="1"/>
</dbReference>
<dbReference type="PANTHER" id="PTHR42681">
    <property type="entry name" value="MALONYL-COA-ACYL CARRIER PROTEIN TRANSACYLASE, MITOCHONDRIAL"/>
    <property type="match status" value="1"/>
</dbReference>
<dbReference type="Pfam" id="PF00698">
    <property type="entry name" value="Acyl_transf_1"/>
    <property type="match status" value="1"/>
</dbReference>
<dbReference type="Gene3D" id="3.30.70.250">
    <property type="entry name" value="Malonyl-CoA ACP transacylase, ACP-binding"/>
    <property type="match status" value="1"/>
</dbReference>
<evidence type="ECO:0000256" key="4">
    <source>
        <dbReference type="ARBA" id="ARBA00048462"/>
    </source>
</evidence>
<dbReference type="EC" id="2.3.1.39" evidence="1"/>
<gene>
    <name evidence="6" type="ORF">B9G98_04708</name>
</gene>
<keyword evidence="3" id="KW-0012">Acyltransferase</keyword>
<dbReference type="InterPro" id="IPR016035">
    <property type="entry name" value="Acyl_Trfase/lysoPLipase"/>
</dbReference>
<name>A0A2T0FQ21_9ASCO</name>
<evidence type="ECO:0000313" key="6">
    <source>
        <dbReference type="EMBL" id="PRT57088.1"/>
    </source>
</evidence>
<dbReference type="SMART" id="SM00827">
    <property type="entry name" value="PKS_AT"/>
    <property type="match status" value="1"/>
</dbReference>
<evidence type="ECO:0000256" key="1">
    <source>
        <dbReference type="ARBA" id="ARBA00013258"/>
    </source>
</evidence>
<dbReference type="RefSeq" id="XP_024667033.1">
    <property type="nucleotide sequence ID" value="XM_024811265.1"/>
</dbReference>
<dbReference type="InterPro" id="IPR050858">
    <property type="entry name" value="Mal-CoA-ACP_Trans/PKS_FabD"/>
</dbReference>
<dbReference type="InterPro" id="IPR014043">
    <property type="entry name" value="Acyl_transferase_dom"/>
</dbReference>
<comment type="catalytic activity">
    <reaction evidence="4">
        <text>holo-[ACP] + malonyl-CoA = malonyl-[ACP] + CoA</text>
        <dbReference type="Rhea" id="RHEA:41792"/>
        <dbReference type="Rhea" id="RHEA-COMP:9623"/>
        <dbReference type="Rhea" id="RHEA-COMP:9685"/>
        <dbReference type="ChEBI" id="CHEBI:57287"/>
        <dbReference type="ChEBI" id="CHEBI:57384"/>
        <dbReference type="ChEBI" id="CHEBI:64479"/>
        <dbReference type="ChEBI" id="CHEBI:78449"/>
        <dbReference type="EC" id="2.3.1.39"/>
    </reaction>
</comment>
<organism evidence="6 7">
    <name type="scientific">Wickerhamiella sorbophila</name>
    <dbReference type="NCBI Taxonomy" id="45607"/>
    <lineage>
        <taxon>Eukaryota</taxon>
        <taxon>Fungi</taxon>
        <taxon>Dikarya</taxon>
        <taxon>Ascomycota</taxon>
        <taxon>Saccharomycotina</taxon>
        <taxon>Dipodascomycetes</taxon>
        <taxon>Dipodascales</taxon>
        <taxon>Trichomonascaceae</taxon>
        <taxon>Wickerhamiella</taxon>
    </lineage>
</organism>
<evidence type="ECO:0000256" key="3">
    <source>
        <dbReference type="ARBA" id="ARBA00023315"/>
    </source>
</evidence>
<dbReference type="STRING" id="45607.A0A2T0FQ21"/>